<comment type="caution">
    <text evidence="1">The sequence shown here is derived from an EMBL/GenBank/DDBJ whole genome shotgun (WGS) entry which is preliminary data.</text>
</comment>
<dbReference type="InterPro" id="IPR009297">
    <property type="entry name" value="DUF952"/>
</dbReference>
<sequence>MIFHLVPLDDWQAAPGRPYAPASLADEGFVHCSPDEETTLAVARAFYADVPGRLVVLCVDETALDVPVRFEAAAPAPPPGVAPDVLFPHVFGPVAREAVVGLLDVERDGEGRAVALTRRT</sequence>
<protein>
    <recommendedName>
        <fullName evidence="3">DUF952 domain-containing protein</fullName>
    </recommendedName>
</protein>
<proteinExistence type="predicted"/>
<accession>A0A919ED19</accession>
<dbReference type="Proteomes" id="UP000638313">
    <property type="component" value="Unassembled WGS sequence"/>
</dbReference>
<evidence type="ECO:0008006" key="3">
    <source>
        <dbReference type="Google" id="ProtNLM"/>
    </source>
</evidence>
<dbReference type="SUPFAM" id="SSF56399">
    <property type="entry name" value="ADP-ribosylation"/>
    <property type="match status" value="1"/>
</dbReference>
<dbReference type="EMBL" id="BNBD01000003">
    <property type="protein sequence ID" value="GHF41095.1"/>
    <property type="molecule type" value="Genomic_DNA"/>
</dbReference>
<name>A0A919ED19_9ACTN</name>
<evidence type="ECO:0000313" key="1">
    <source>
        <dbReference type="EMBL" id="GHF41095.1"/>
    </source>
</evidence>
<keyword evidence="2" id="KW-1185">Reference proteome</keyword>
<reference evidence="1" key="1">
    <citation type="journal article" date="2014" name="Int. J. Syst. Evol. Microbiol.">
        <title>Complete genome sequence of Corynebacterium casei LMG S-19264T (=DSM 44701T), isolated from a smear-ripened cheese.</title>
        <authorList>
            <consortium name="US DOE Joint Genome Institute (JGI-PGF)"/>
            <person name="Walter F."/>
            <person name="Albersmeier A."/>
            <person name="Kalinowski J."/>
            <person name="Ruckert C."/>
        </authorList>
    </citation>
    <scope>NUCLEOTIDE SEQUENCE</scope>
    <source>
        <strain evidence="1">JCM 4059</strain>
    </source>
</reference>
<dbReference type="RefSeq" id="WP_190129401.1">
    <property type="nucleotide sequence ID" value="NZ_BNBD01000003.1"/>
</dbReference>
<organism evidence="1 2">
    <name type="scientific">Streptomyces mashuensis</name>
    <dbReference type="NCBI Taxonomy" id="33904"/>
    <lineage>
        <taxon>Bacteria</taxon>
        <taxon>Bacillati</taxon>
        <taxon>Actinomycetota</taxon>
        <taxon>Actinomycetes</taxon>
        <taxon>Kitasatosporales</taxon>
        <taxon>Streptomycetaceae</taxon>
        <taxon>Streptomyces</taxon>
    </lineage>
</organism>
<gene>
    <name evidence="1" type="ORF">GCM10010218_23150</name>
</gene>
<dbReference type="Gene3D" id="3.20.170.20">
    <property type="entry name" value="Protein of unknown function DUF952"/>
    <property type="match status" value="1"/>
</dbReference>
<dbReference type="Pfam" id="PF06108">
    <property type="entry name" value="DUF952"/>
    <property type="match status" value="1"/>
</dbReference>
<evidence type="ECO:0000313" key="2">
    <source>
        <dbReference type="Proteomes" id="UP000638313"/>
    </source>
</evidence>
<dbReference type="AlphaFoldDB" id="A0A919ED19"/>
<reference evidence="1" key="2">
    <citation type="submission" date="2020-09" db="EMBL/GenBank/DDBJ databases">
        <authorList>
            <person name="Sun Q."/>
            <person name="Ohkuma M."/>
        </authorList>
    </citation>
    <scope>NUCLEOTIDE SEQUENCE</scope>
    <source>
        <strain evidence="1">JCM 4059</strain>
    </source>
</reference>